<gene>
    <name evidence="3" type="ORF">ECC02_004237</name>
</gene>
<evidence type="ECO:0000256" key="2">
    <source>
        <dbReference type="SAM" id="MobiDB-lite"/>
    </source>
</evidence>
<keyword evidence="1" id="KW-0175">Coiled coil</keyword>
<feature type="coiled-coil region" evidence="1">
    <location>
        <begin position="626"/>
        <end position="684"/>
    </location>
</feature>
<sequence length="688" mass="76654">MWGSWLDQIQKRLDDVSGLAEQAIIMGGGDEEGEEEEEDEGKEAEKVENVQGTSGGRSMSPQPSPEPKPQQGTHGTTFLIHADDTVDGYSLPHEGVALAAAAASMPFQTKNASCFLPATPTEELTGSAVMTAVGGTEKEPLPVVGLPVRLVESLEAPAAPTMPETVVEVAAAAPKLTTGATTPAAVASTGIDTIAQDDAAPHPYSCQQSLLAGGGNEDQLLRFQQVLAEELEVSRLLREEKCCLQDRIGTLEKELRDLRLFRKNALLADPKKLEALEREGMELSTKLGNERERYKLLYEKKTQLESRVETLEKKLAQCALKEEEFQKSIAASHTDCEAAKQHAEELRVFVEVQESKLQQLQRQLTSAKQSRAELVVEHEKELAQQKAELTFQRESMSGALVSLQREKEAIASSLQRTQMEYERRIQELENKLLQANRRADQAEVRLTDHERSVLAPLRELRAALDDVERQKRLLMEEVEYWKGECSAAERSRESEKKHFTQRLADAQSEVQVAHDERLAAEQELQEFRGKHSQVHKALERALERASDAEAKKEQLSIALEEVVRRMEDASSSNNNISTPNSISHVGIGEMTRHSPISIEGGANSTRVPLFQVETTESVGDFCRGSRSRAERELVRQAVEIERLRRVEEEGAEAKRKLLALAAQHDLLMQMYGELQEELQKSQLERPSK</sequence>
<organism evidence="3 4">
    <name type="scientific">Trypanosoma cruzi</name>
    <dbReference type="NCBI Taxonomy" id="5693"/>
    <lineage>
        <taxon>Eukaryota</taxon>
        <taxon>Discoba</taxon>
        <taxon>Euglenozoa</taxon>
        <taxon>Kinetoplastea</taxon>
        <taxon>Metakinetoplastina</taxon>
        <taxon>Trypanosomatida</taxon>
        <taxon>Trypanosomatidae</taxon>
        <taxon>Trypanosoma</taxon>
        <taxon>Schizotrypanum</taxon>
    </lineage>
</organism>
<dbReference type="VEuPathDB" id="TriTrypDB:BCY84_13739"/>
<dbReference type="VEuPathDB" id="TriTrypDB:ECC02_004237"/>
<dbReference type="EMBL" id="JABDHM010000025">
    <property type="protein sequence ID" value="KAF5222660.1"/>
    <property type="molecule type" value="Genomic_DNA"/>
</dbReference>
<reference evidence="3 4" key="1">
    <citation type="journal article" date="2019" name="Genome Biol. Evol.">
        <title>Nanopore Sequencing Significantly Improves Genome Assembly of the Protozoan Parasite Trypanosoma cruzi.</title>
        <authorList>
            <person name="Diaz-Viraque F."/>
            <person name="Pita S."/>
            <person name="Greif G."/>
            <person name="de Souza R.C.M."/>
            <person name="Iraola G."/>
            <person name="Robello C."/>
        </authorList>
    </citation>
    <scope>NUCLEOTIDE SEQUENCE [LARGE SCALE GENOMIC DNA]</scope>
    <source>
        <strain evidence="3 4">Berenice</strain>
    </source>
</reference>
<evidence type="ECO:0000256" key="1">
    <source>
        <dbReference type="SAM" id="Coils"/>
    </source>
</evidence>
<proteinExistence type="predicted"/>
<feature type="coiled-coil region" evidence="1">
    <location>
        <begin position="273"/>
        <end position="565"/>
    </location>
</feature>
<protein>
    <recommendedName>
        <fullName evidence="5">TATA element modulatory factor 1 TATA binding domain-containing protein</fullName>
    </recommendedName>
</protein>
<accession>A0A7J6Y8P7</accession>
<name>A0A7J6Y8P7_TRYCR</name>
<dbReference type="Proteomes" id="UP000583944">
    <property type="component" value="Unassembled WGS sequence"/>
</dbReference>
<evidence type="ECO:0000313" key="4">
    <source>
        <dbReference type="Proteomes" id="UP000583944"/>
    </source>
</evidence>
<dbReference type="AlphaFoldDB" id="A0A7J6Y8P7"/>
<feature type="compositionally biased region" description="Acidic residues" evidence="2">
    <location>
        <begin position="29"/>
        <end position="42"/>
    </location>
</feature>
<feature type="region of interest" description="Disordered" evidence="2">
    <location>
        <begin position="24"/>
        <end position="75"/>
    </location>
</feature>
<evidence type="ECO:0000313" key="3">
    <source>
        <dbReference type="EMBL" id="KAF5222660.1"/>
    </source>
</evidence>
<evidence type="ECO:0008006" key="5">
    <source>
        <dbReference type="Google" id="ProtNLM"/>
    </source>
</evidence>
<comment type="caution">
    <text evidence="3">The sequence shown here is derived from an EMBL/GenBank/DDBJ whole genome shotgun (WGS) entry which is preliminary data.</text>
</comment>